<feature type="domain" description="Cyclic nucleotide-binding" evidence="4">
    <location>
        <begin position="19"/>
        <end position="141"/>
    </location>
</feature>
<organism evidence="6 7">
    <name type="scientific">Rhodocyclus tenuis</name>
    <name type="common">Rhodospirillum tenue</name>
    <dbReference type="NCBI Taxonomy" id="1066"/>
    <lineage>
        <taxon>Bacteria</taxon>
        <taxon>Pseudomonadati</taxon>
        <taxon>Pseudomonadota</taxon>
        <taxon>Betaproteobacteria</taxon>
        <taxon>Rhodocyclales</taxon>
        <taxon>Rhodocyclaceae</taxon>
        <taxon>Rhodocyclus</taxon>
    </lineage>
</organism>
<dbReference type="Gene3D" id="2.60.120.10">
    <property type="entry name" value="Jelly Rolls"/>
    <property type="match status" value="1"/>
</dbReference>
<dbReference type="GO" id="GO:0003677">
    <property type="term" value="F:DNA binding"/>
    <property type="evidence" value="ECO:0007669"/>
    <property type="project" value="UniProtKB-KW"/>
</dbReference>
<dbReference type="InterPro" id="IPR036390">
    <property type="entry name" value="WH_DNA-bd_sf"/>
</dbReference>
<dbReference type="Gene3D" id="1.10.10.10">
    <property type="entry name" value="Winged helix-like DNA-binding domain superfamily/Winged helix DNA-binding domain"/>
    <property type="match status" value="1"/>
</dbReference>
<dbReference type="PANTHER" id="PTHR24567">
    <property type="entry name" value="CRP FAMILY TRANSCRIPTIONAL REGULATORY PROTEIN"/>
    <property type="match status" value="1"/>
</dbReference>
<evidence type="ECO:0000256" key="2">
    <source>
        <dbReference type="ARBA" id="ARBA00023125"/>
    </source>
</evidence>
<evidence type="ECO:0000313" key="6">
    <source>
        <dbReference type="EMBL" id="MBB4245743.1"/>
    </source>
</evidence>
<keyword evidence="3" id="KW-0804">Transcription</keyword>
<evidence type="ECO:0000256" key="1">
    <source>
        <dbReference type="ARBA" id="ARBA00023015"/>
    </source>
</evidence>
<evidence type="ECO:0000259" key="4">
    <source>
        <dbReference type="PROSITE" id="PS50042"/>
    </source>
</evidence>
<dbReference type="GO" id="GO:0003700">
    <property type="term" value="F:DNA-binding transcription factor activity"/>
    <property type="evidence" value="ECO:0007669"/>
    <property type="project" value="TreeGrafter"/>
</dbReference>
<dbReference type="RefSeq" id="WP_153117092.1">
    <property type="nucleotide sequence ID" value="NZ_JACIGE010000001.1"/>
</dbReference>
<dbReference type="OrthoDB" id="9776746at2"/>
<dbReference type="SUPFAM" id="SSF46785">
    <property type="entry name" value="Winged helix' DNA-binding domain"/>
    <property type="match status" value="1"/>
</dbReference>
<protein>
    <submittedName>
        <fullName evidence="6">CRP/FNR family transcriptional regulator</fullName>
    </submittedName>
</protein>
<keyword evidence="1" id="KW-0805">Transcription regulation</keyword>
<dbReference type="Pfam" id="PF13545">
    <property type="entry name" value="HTH_Crp_2"/>
    <property type="match status" value="1"/>
</dbReference>
<dbReference type="GO" id="GO:0005829">
    <property type="term" value="C:cytosol"/>
    <property type="evidence" value="ECO:0007669"/>
    <property type="project" value="TreeGrafter"/>
</dbReference>
<dbReference type="InterPro" id="IPR050397">
    <property type="entry name" value="Env_Response_Regulators"/>
</dbReference>
<dbReference type="InterPro" id="IPR000595">
    <property type="entry name" value="cNMP-bd_dom"/>
</dbReference>
<dbReference type="SUPFAM" id="SSF51206">
    <property type="entry name" value="cAMP-binding domain-like"/>
    <property type="match status" value="1"/>
</dbReference>
<name>A0A840FZU2_RHOTE</name>
<sequence>MSITEVSAAADELFARYPALRTLPAADLASLLRPQGRLQVPGGGELFAEHSPCLGFPLLLEGTIKVVKSAPNGREMLLYRVEPGGSCIITSSCLLGSSPYSARGVAETPVTLRMLPTPAFDRLLGECPPFRGFVFQLFAERIAALMQRIEEIAFQRLDQRLARLLLGRSTPIRSTHQALAEELGSVREIVSRLLKSFADQGLVALGREQITLLDRERLQGLADAER</sequence>
<dbReference type="InterPro" id="IPR014710">
    <property type="entry name" value="RmlC-like_jellyroll"/>
</dbReference>
<keyword evidence="7" id="KW-1185">Reference proteome</keyword>
<comment type="caution">
    <text evidence="6">The sequence shown here is derived from an EMBL/GenBank/DDBJ whole genome shotgun (WGS) entry which is preliminary data.</text>
</comment>
<dbReference type="AlphaFoldDB" id="A0A840FZU2"/>
<gene>
    <name evidence="6" type="ORF">GGD90_000092</name>
</gene>
<dbReference type="SMART" id="SM00100">
    <property type="entry name" value="cNMP"/>
    <property type="match status" value="1"/>
</dbReference>
<feature type="domain" description="HTH crp-type" evidence="5">
    <location>
        <begin position="155"/>
        <end position="216"/>
    </location>
</feature>
<keyword evidence="2" id="KW-0238">DNA-binding</keyword>
<evidence type="ECO:0000256" key="3">
    <source>
        <dbReference type="ARBA" id="ARBA00023163"/>
    </source>
</evidence>
<proteinExistence type="predicted"/>
<dbReference type="InterPro" id="IPR012318">
    <property type="entry name" value="HTH_CRP"/>
</dbReference>
<dbReference type="InterPro" id="IPR036388">
    <property type="entry name" value="WH-like_DNA-bd_sf"/>
</dbReference>
<dbReference type="EMBL" id="JACIGE010000001">
    <property type="protein sequence ID" value="MBB4245743.1"/>
    <property type="molecule type" value="Genomic_DNA"/>
</dbReference>
<evidence type="ECO:0000259" key="5">
    <source>
        <dbReference type="PROSITE" id="PS51063"/>
    </source>
</evidence>
<dbReference type="SMART" id="SM00419">
    <property type="entry name" value="HTH_CRP"/>
    <property type="match status" value="1"/>
</dbReference>
<dbReference type="PANTHER" id="PTHR24567:SF74">
    <property type="entry name" value="HTH-TYPE TRANSCRIPTIONAL REGULATOR ARCR"/>
    <property type="match status" value="1"/>
</dbReference>
<accession>A0A840FZU2</accession>
<dbReference type="InterPro" id="IPR018490">
    <property type="entry name" value="cNMP-bd_dom_sf"/>
</dbReference>
<dbReference type="Proteomes" id="UP000587070">
    <property type="component" value="Unassembled WGS sequence"/>
</dbReference>
<dbReference type="PROSITE" id="PS50042">
    <property type="entry name" value="CNMP_BINDING_3"/>
    <property type="match status" value="1"/>
</dbReference>
<dbReference type="CDD" id="cd00038">
    <property type="entry name" value="CAP_ED"/>
    <property type="match status" value="1"/>
</dbReference>
<dbReference type="PROSITE" id="PS51063">
    <property type="entry name" value="HTH_CRP_2"/>
    <property type="match status" value="1"/>
</dbReference>
<dbReference type="Pfam" id="PF00027">
    <property type="entry name" value="cNMP_binding"/>
    <property type="match status" value="1"/>
</dbReference>
<evidence type="ECO:0000313" key="7">
    <source>
        <dbReference type="Proteomes" id="UP000587070"/>
    </source>
</evidence>
<reference evidence="6 7" key="1">
    <citation type="submission" date="2020-08" db="EMBL/GenBank/DDBJ databases">
        <title>Genome sequencing of Purple Non-Sulfur Bacteria from various extreme environments.</title>
        <authorList>
            <person name="Mayer M."/>
        </authorList>
    </citation>
    <scope>NUCLEOTIDE SEQUENCE [LARGE SCALE GENOMIC DNA]</scope>
    <source>
        <strain evidence="6 7">2761</strain>
    </source>
</reference>